<evidence type="ECO:0000256" key="4">
    <source>
        <dbReference type="ARBA" id="ARBA00023163"/>
    </source>
</evidence>
<dbReference type="InterPro" id="IPR005119">
    <property type="entry name" value="LysR_subst-bd"/>
</dbReference>
<dbReference type="PANTHER" id="PTHR30346">
    <property type="entry name" value="TRANSCRIPTIONAL DUAL REGULATOR HCAR-RELATED"/>
    <property type="match status" value="1"/>
</dbReference>
<dbReference type="Gene3D" id="3.40.190.10">
    <property type="entry name" value="Periplasmic binding protein-like II"/>
    <property type="match status" value="2"/>
</dbReference>
<name>A0A1B9NCQ1_9MICO</name>
<evidence type="ECO:0000256" key="1">
    <source>
        <dbReference type="ARBA" id="ARBA00009437"/>
    </source>
</evidence>
<dbReference type="InterPro" id="IPR000847">
    <property type="entry name" value="LysR_HTH_N"/>
</dbReference>
<evidence type="ECO:0000256" key="2">
    <source>
        <dbReference type="ARBA" id="ARBA00023015"/>
    </source>
</evidence>
<dbReference type="Proteomes" id="UP000093355">
    <property type="component" value="Unassembled WGS sequence"/>
</dbReference>
<dbReference type="AlphaFoldDB" id="A0A1B9NCQ1"/>
<keyword evidence="4" id="KW-0804">Transcription</keyword>
<proteinExistence type="inferred from homology"/>
<dbReference type="Pfam" id="PF00126">
    <property type="entry name" value="HTH_1"/>
    <property type="match status" value="1"/>
</dbReference>
<evidence type="ECO:0000256" key="3">
    <source>
        <dbReference type="ARBA" id="ARBA00023125"/>
    </source>
</evidence>
<evidence type="ECO:0000313" key="6">
    <source>
        <dbReference type="EMBL" id="OCG74375.1"/>
    </source>
</evidence>
<dbReference type="SUPFAM" id="SSF53850">
    <property type="entry name" value="Periplasmic binding protein-like II"/>
    <property type="match status" value="1"/>
</dbReference>
<dbReference type="EMBL" id="LXMD01000022">
    <property type="protein sequence ID" value="OCG74375.1"/>
    <property type="molecule type" value="Genomic_DNA"/>
</dbReference>
<feature type="domain" description="HTH lysR-type" evidence="5">
    <location>
        <begin position="5"/>
        <end position="62"/>
    </location>
</feature>
<dbReference type="GO" id="GO:0032993">
    <property type="term" value="C:protein-DNA complex"/>
    <property type="evidence" value="ECO:0007669"/>
    <property type="project" value="TreeGrafter"/>
</dbReference>
<protein>
    <submittedName>
        <fullName evidence="6">LysR family transcriptional regulator</fullName>
    </submittedName>
</protein>
<sequence>MREGWNMRRLQLLRELQLRETITAVAAALGYSPSTVSQQLAQLEREVGTALLQPEGRRVRLTANGELIAAHAARVMALEEDVRGRLEPEVTAMTRVRVASIQTVGRAIVPRMLEILAASHPALRVEVAVVPPEHALFELEARGYDLVIAEQYPGHTRERRVGLDRQLLWHDAIRLATAPGDDVRTLADARDRSWIMEPEGTAARAWAVQQCRAAGFEPDVRFEADDLLAHIRFIAAGHAVGMLPGLALVGDEDAVRTLDLPGAPDREIFTTARESSAASPGVRAVRAALREAIAAR</sequence>
<evidence type="ECO:0000259" key="5">
    <source>
        <dbReference type="PROSITE" id="PS50931"/>
    </source>
</evidence>
<keyword evidence="3" id="KW-0238">DNA-binding</keyword>
<dbReference type="SUPFAM" id="SSF46785">
    <property type="entry name" value="Winged helix' DNA-binding domain"/>
    <property type="match status" value="1"/>
</dbReference>
<accession>A0A1B9NCQ1</accession>
<dbReference type="InterPro" id="IPR036390">
    <property type="entry name" value="WH_DNA-bd_sf"/>
</dbReference>
<dbReference type="Pfam" id="PF03466">
    <property type="entry name" value="LysR_substrate"/>
    <property type="match status" value="1"/>
</dbReference>
<gene>
    <name evidence="6" type="ORF">A7J15_05970</name>
</gene>
<dbReference type="RefSeq" id="WP_067025906.1">
    <property type="nucleotide sequence ID" value="NZ_CP038256.1"/>
</dbReference>
<keyword evidence="7" id="KW-1185">Reference proteome</keyword>
<comment type="caution">
    <text evidence="6">The sequence shown here is derived from an EMBL/GenBank/DDBJ whole genome shotgun (WGS) entry which is preliminary data.</text>
</comment>
<dbReference type="GO" id="GO:0003700">
    <property type="term" value="F:DNA-binding transcription factor activity"/>
    <property type="evidence" value="ECO:0007669"/>
    <property type="project" value="InterPro"/>
</dbReference>
<dbReference type="Gene3D" id="1.10.10.10">
    <property type="entry name" value="Winged helix-like DNA-binding domain superfamily/Winged helix DNA-binding domain"/>
    <property type="match status" value="1"/>
</dbReference>
<dbReference type="PANTHER" id="PTHR30346:SF29">
    <property type="entry name" value="LYSR SUBSTRATE-BINDING"/>
    <property type="match status" value="1"/>
</dbReference>
<evidence type="ECO:0000313" key="7">
    <source>
        <dbReference type="Proteomes" id="UP000093355"/>
    </source>
</evidence>
<dbReference type="PROSITE" id="PS50931">
    <property type="entry name" value="HTH_LYSR"/>
    <property type="match status" value="1"/>
</dbReference>
<reference evidence="6 7" key="1">
    <citation type="submission" date="2016-05" db="EMBL/GenBank/DDBJ databases">
        <authorList>
            <person name="Lavstsen T."/>
            <person name="Jespersen J.S."/>
        </authorList>
    </citation>
    <scope>NUCLEOTIDE SEQUENCE [LARGE SCALE GENOMIC DNA]</scope>
    <source>
        <strain evidence="6 7">YLB-01</strain>
    </source>
</reference>
<dbReference type="STRING" id="904291.A7J15_05970"/>
<comment type="similarity">
    <text evidence="1">Belongs to the LysR transcriptional regulatory family.</text>
</comment>
<dbReference type="GO" id="GO:0003677">
    <property type="term" value="F:DNA binding"/>
    <property type="evidence" value="ECO:0007669"/>
    <property type="project" value="UniProtKB-KW"/>
</dbReference>
<organism evidence="6 7">
    <name type="scientific">Microbacterium sediminis</name>
    <dbReference type="NCBI Taxonomy" id="904291"/>
    <lineage>
        <taxon>Bacteria</taxon>
        <taxon>Bacillati</taxon>
        <taxon>Actinomycetota</taxon>
        <taxon>Actinomycetes</taxon>
        <taxon>Micrococcales</taxon>
        <taxon>Microbacteriaceae</taxon>
        <taxon>Microbacterium</taxon>
    </lineage>
</organism>
<dbReference type="InterPro" id="IPR036388">
    <property type="entry name" value="WH-like_DNA-bd_sf"/>
</dbReference>
<keyword evidence="2" id="KW-0805">Transcription regulation</keyword>